<comment type="caution">
    <text evidence="2">The sequence shown here is derived from an EMBL/GenBank/DDBJ whole genome shotgun (WGS) entry which is preliminary data.</text>
</comment>
<evidence type="ECO:0000256" key="1">
    <source>
        <dbReference type="SAM" id="MobiDB-lite"/>
    </source>
</evidence>
<dbReference type="EMBL" id="CALNXK010000157">
    <property type="protein sequence ID" value="CAH3170629.1"/>
    <property type="molecule type" value="Genomic_DNA"/>
</dbReference>
<reference evidence="2 3" key="1">
    <citation type="submission" date="2022-05" db="EMBL/GenBank/DDBJ databases">
        <authorList>
            <consortium name="Genoscope - CEA"/>
            <person name="William W."/>
        </authorList>
    </citation>
    <scope>NUCLEOTIDE SEQUENCE [LARGE SCALE GENOMIC DNA]</scope>
</reference>
<proteinExistence type="predicted"/>
<gene>
    <name evidence="2" type="ORF">PLOB_00010934</name>
</gene>
<evidence type="ECO:0000313" key="3">
    <source>
        <dbReference type="Proteomes" id="UP001159405"/>
    </source>
</evidence>
<protein>
    <submittedName>
        <fullName evidence="2">Uncharacterized protein</fullName>
    </submittedName>
</protein>
<sequence length="142" mass="16370">MFTRWKELSLIQKMNSILLSTGHATERVFNVSQLTMLSCALLQPYRGFKEHYPLFLIECCTQYNHECGIHPESTKHTHACTTQDVKAIPLDQLDVALLNTWLTNHKHKFFAGIHDCNEEHNDEENELSNGDENAPEEDDLDD</sequence>
<accession>A0ABN8QZI7</accession>
<dbReference type="Proteomes" id="UP001159405">
    <property type="component" value="Unassembled WGS sequence"/>
</dbReference>
<keyword evidence="3" id="KW-1185">Reference proteome</keyword>
<feature type="compositionally biased region" description="Acidic residues" evidence="1">
    <location>
        <begin position="133"/>
        <end position="142"/>
    </location>
</feature>
<evidence type="ECO:0000313" key="2">
    <source>
        <dbReference type="EMBL" id="CAH3170629.1"/>
    </source>
</evidence>
<feature type="region of interest" description="Disordered" evidence="1">
    <location>
        <begin position="120"/>
        <end position="142"/>
    </location>
</feature>
<name>A0ABN8QZI7_9CNID</name>
<organism evidence="2 3">
    <name type="scientific">Porites lobata</name>
    <dbReference type="NCBI Taxonomy" id="104759"/>
    <lineage>
        <taxon>Eukaryota</taxon>
        <taxon>Metazoa</taxon>
        <taxon>Cnidaria</taxon>
        <taxon>Anthozoa</taxon>
        <taxon>Hexacorallia</taxon>
        <taxon>Scleractinia</taxon>
        <taxon>Fungiina</taxon>
        <taxon>Poritidae</taxon>
        <taxon>Porites</taxon>
    </lineage>
</organism>